<dbReference type="SMART" id="SM00047">
    <property type="entry name" value="LYZ2"/>
    <property type="match status" value="1"/>
</dbReference>
<dbReference type="Pfam" id="PF01476">
    <property type="entry name" value="LysM"/>
    <property type="match status" value="2"/>
</dbReference>
<dbReference type="InterPro" id="IPR051056">
    <property type="entry name" value="Glycosyl_Hydrolase_73"/>
</dbReference>
<gene>
    <name evidence="6" type="ORF">GTC17253_04420</name>
</gene>
<reference evidence="6" key="1">
    <citation type="submission" date="2024-07" db="EMBL/GenBank/DDBJ databases">
        <title>Complete genome sequence of Prevotella sp. YM-2024 GTC17253.</title>
        <authorList>
            <person name="Hayashi M."/>
            <person name="Muto Y."/>
            <person name="Tanaka K."/>
            <person name="Niwa H."/>
        </authorList>
    </citation>
    <scope>NUCLEOTIDE SEQUENCE</scope>
    <source>
        <strain evidence="6">GTC17253</strain>
    </source>
</reference>
<sequence length="285" mass="33281">MRWNSTYQTYINQYKDLAIEQMLKYNIPASITLAQGLLESGAGTSELTLKGNNHFGIKCHNWQGRTIYHNDDAENECFRSYDNALQSYEDHSKFLTRHSRYSRLFTLDRTDYRGWAHGLKACGYATNPRYATKLIEIIQLYKLYVYDNAQSFDKFMARHNAVDKPVSPGGKLHPIYRYNDNYYLKARPGDTFKTIGEEVGISYRKIAKYNERDKKDALVAGETIYLKKKKTKADKQYKKRPHIIKNGESMYSIAQFYGIRLKSLYKKNRLSPDYSPRVGDSLKVY</sequence>
<evidence type="ECO:0000256" key="4">
    <source>
        <dbReference type="ARBA" id="ARBA00032108"/>
    </source>
</evidence>
<accession>A0AB33IRA4</accession>
<dbReference type="EMBL" id="AP035785">
    <property type="protein sequence ID" value="BFO70476.1"/>
    <property type="molecule type" value="Genomic_DNA"/>
</dbReference>
<dbReference type="GO" id="GO:0004040">
    <property type="term" value="F:amidase activity"/>
    <property type="evidence" value="ECO:0007669"/>
    <property type="project" value="InterPro"/>
</dbReference>
<evidence type="ECO:0000256" key="3">
    <source>
        <dbReference type="ARBA" id="ARBA00022801"/>
    </source>
</evidence>
<dbReference type="InterPro" id="IPR036779">
    <property type="entry name" value="LysM_dom_sf"/>
</dbReference>
<keyword evidence="3" id="KW-0378">Hydrolase</keyword>
<keyword evidence="1" id="KW-0929">Antimicrobial</keyword>
<dbReference type="Gene3D" id="3.10.350.10">
    <property type="entry name" value="LysM domain"/>
    <property type="match status" value="2"/>
</dbReference>
<dbReference type="PROSITE" id="PS51782">
    <property type="entry name" value="LYSM"/>
    <property type="match status" value="1"/>
</dbReference>
<dbReference type="Gene3D" id="1.10.530.10">
    <property type="match status" value="1"/>
</dbReference>
<evidence type="ECO:0000256" key="1">
    <source>
        <dbReference type="ARBA" id="ARBA00022529"/>
    </source>
</evidence>
<dbReference type="InterPro" id="IPR002901">
    <property type="entry name" value="MGlyc_endo_b_GlcNAc-like_dom"/>
</dbReference>
<dbReference type="InterPro" id="IPR018392">
    <property type="entry name" value="LysM"/>
</dbReference>
<dbReference type="GO" id="GO:0031640">
    <property type="term" value="P:killing of cells of another organism"/>
    <property type="evidence" value="ECO:0007669"/>
    <property type="project" value="UniProtKB-KW"/>
</dbReference>
<evidence type="ECO:0000256" key="2">
    <source>
        <dbReference type="ARBA" id="ARBA00022638"/>
    </source>
</evidence>
<dbReference type="Pfam" id="PF01832">
    <property type="entry name" value="Glucosaminidase"/>
    <property type="match status" value="1"/>
</dbReference>
<keyword evidence="2" id="KW-0081">Bacteriolytic enzyme</keyword>
<proteinExistence type="predicted"/>
<dbReference type="CDD" id="cd00118">
    <property type="entry name" value="LysM"/>
    <property type="match status" value="1"/>
</dbReference>
<dbReference type="SMART" id="SM00257">
    <property type="entry name" value="LysM"/>
    <property type="match status" value="2"/>
</dbReference>
<organism evidence="6">
    <name type="scientific">Prevotella sp. GTC17253</name>
    <dbReference type="NCBI Taxonomy" id="3236793"/>
    <lineage>
        <taxon>Bacteria</taxon>
        <taxon>Pseudomonadati</taxon>
        <taxon>Bacteroidota</taxon>
        <taxon>Bacteroidia</taxon>
        <taxon>Bacteroidales</taxon>
        <taxon>Prevotellaceae</taxon>
        <taxon>Prevotella</taxon>
    </lineage>
</organism>
<dbReference type="PANTHER" id="PTHR33308:SF9">
    <property type="entry name" value="PEPTIDOGLYCAN HYDROLASE FLGJ"/>
    <property type="match status" value="1"/>
</dbReference>
<evidence type="ECO:0000259" key="5">
    <source>
        <dbReference type="PROSITE" id="PS51782"/>
    </source>
</evidence>
<dbReference type="PANTHER" id="PTHR33308">
    <property type="entry name" value="PEPTIDOGLYCAN HYDROLASE FLGJ"/>
    <property type="match status" value="1"/>
</dbReference>
<name>A0AB33IRA4_9BACT</name>
<evidence type="ECO:0000313" key="6">
    <source>
        <dbReference type="EMBL" id="BFO70476.1"/>
    </source>
</evidence>
<dbReference type="AlphaFoldDB" id="A0AB33IRA4"/>
<protein>
    <recommendedName>
        <fullName evidence="4">Peptidoglycan hydrolase</fullName>
    </recommendedName>
</protein>
<dbReference type="SUPFAM" id="SSF54106">
    <property type="entry name" value="LysM domain"/>
    <property type="match status" value="1"/>
</dbReference>
<feature type="domain" description="LysM" evidence="5">
    <location>
        <begin position="240"/>
        <end position="284"/>
    </location>
</feature>
<dbReference type="GO" id="GO:0042742">
    <property type="term" value="P:defense response to bacterium"/>
    <property type="evidence" value="ECO:0007669"/>
    <property type="project" value="UniProtKB-KW"/>
</dbReference>